<evidence type="ECO:0000256" key="2">
    <source>
        <dbReference type="SAM" id="Phobius"/>
    </source>
</evidence>
<reference evidence="4" key="4">
    <citation type="submission" date="2025-05" db="UniProtKB">
        <authorList>
            <consortium name="EnsemblFungi"/>
        </authorList>
    </citation>
    <scope>IDENTIFICATION</scope>
    <source>
        <strain evidence="4">isolate 1-1 / race 1 (BBBD)</strain>
    </source>
</reference>
<dbReference type="Proteomes" id="UP000005240">
    <property type="component" value="Unassembled WGS sequence"/>
</dbReference>
<reference evidence="3" key="1">
    <citation type="submission" date="2009-11" db="EMBL/GenBank/DDBJ databases">
        <authorList>
            <consortium name="The Broad Institute Genome Sequencing Platform"/>
            <person name="Ward D."/>
            <person name="Feldgarden M."/>
            <person name="Earl A."/>
            <person name="Young S.K."/>
            <person name="Zeng Q."/>
            <person name="Koehrsen M."/>
            <person name="Alvarado L."/>
            <person name="Berlin A."/>
            <person name="Bochicchio J."/>
            <person name="Borenstein D."/>
            <person name="Chapman S.B."/>
            <person name="Chen Z."/>
            <person name="Engels R."/>
            <person name="Freedman E."/>
            <person name="Gellesch M."/>
            <person name="Goldberg J."/>
            <person name="Griggs A."/>
            <person name="Gujja S."/>
            <person name="Heilman E."/>
            <person name="Heiman D."/>
            <person name="Hepburn T."/>
            <person name="Howarth C."/>
            <person name="Jen D."/>
            <person name="Larson L."/>
            <person name="Lewis B."/>
            <person name="Mehta T."/>
            <person name="Park D."/>
            <person name="Pearson M."/>
            <person name="Roberts A."/>
            <person name="Saif S."/>
            <person name="Shea T."/>
            <person name="Shenoy N."/>
            <person name="Sisk P."/>
            <person name="Stolte C."/>
            <person name="Sykes S."/>
            <person name="Thomson T."/>
            <person name="Walk T."/>
            <person name="White J."/>
            <person name="Yandava C."/>
            <person name="Izard J."/>
            <person name="Baranova O.V."/>
            <person name="Blanton J.M."/>
            <person name="Tanner A.C."/>
            <person name="Dewhirst F.E."/>
            <person name="Haas B."/>
            <person name="Nusbaum C."/>
            <person name="Birren B."/>
        </authorList>
    </citation>
    <scope>NUCLEOTIDE SEQUENCE [LARGE SCALE GENOMIC DNA]</scope>
    <source>
        <strain evidence="3">1-1 BBBD Race 1</strain>
    </source>
</reference>
<keyword evidence="2" id="KW-0812">Transmembrane</keyword>
<accession>A0A180H4C0</accession>
<dbReference type="EnsemblFungi" id="PTTG_25074-t43_1">
    <property type="protein sequence ID" value="PTTG_25074-t43_1-p1"/>
    <property type="gene ID" value="PTTG_25074"/>
</dbReference>
<feature type="transmembrane region" description="Helical" evidence="2">
    <location>
        <begin position="37"/>
        <end position="58"/>
    </location>
</feature>
<evidence type="ECO:0000313" key="5">
    <source>
        <dbReference type="Proteomes" id="UP000005240"/>
    </source>
</evidence>
<keyword evidence="2" id="KW-0472">Membrane</keyword>
<proteinExistence type="predicted"/>
<sequence length="216" mass="24353">MVVINGPNSKGPTINLFLHRRGSPSLPEVPLSHSGRYIILALIFLVLCSLLLVIILQFQSRRIDQRLQAVIAAHQPRQTRPRSRLEAPPPCPFIPPSRRPPASFPSVSCRGSIPDSSISDPSTDTDETVPRRTPHLFIGFDSQNPPSACTHPSPVFKYLDEPFSPTSLKSLGSRFYKFNSFQRRTLSNDLVRFKAYIHNEYLTKVESPSFWSTTNR</sequence>
<keyword evidence="2" id="KW-1133">Transmembrane helix</keyword>
<evidence type="ECO:0000256" key="1">
    <source>
        <dbReference type="SAM" id="MobiDB-lite"/>
    </source>
</evidence>
<gene>
    <name evidence="3" type="ORF">PTTG_25074</name>
</gene>
<organism evidence="3">
    <name type="scientific">Puccinia triticina (isolate 1-1 / race 1 (BBBD))</name>
    <name type="common">Brown leaf rust fungus</name>
    <dbReference type="NCBI Taxonomy" id="630390"/>
    <lineage>
        <taxon>Eukaryota</taxon>
        <taxon>Fungi</taxon>
        <taxon>Dikarya</taxon>
        <taxon>Basidiomycota</taxon>
        <taxon>Pucciniomycotina</taxon>
        <taxon>Pucciniomycetes</taxon>
        <taxon>Pucciniales</taxon>
        <taxon>Pucciniaceae</taxon>
        <taxon>Puccinia</taxon>
    </lineage>
</organism>
<reference evidence="4 5" key="3">
    <citation type="journal article" date="2017" name="G3 (Bethesda)">
        <title>Comparative analysis highlights variable genome content of wheat rusts and divergence of the mating loci.</title>
        <authorList>
            <person name="Cuomo C.A."/>
            <person name="Bakkeren G."/>
            <person name="Khalil H.B."/>
            <person name="Panwar V."/>
            <person name="Joly D."/>
            <person name="Linning R."/>
            <person name="Sakthikumar S."/>
            <person name="Song X."/>
            <person name="Adiconis X."/>
            <person name="Fan L."/>
            <person name="Goldberg J.M."/>
            <person name="Levin J.Z."/>
            <person name="Young S."/>
            <person name="Zeng Q."/>
            <person name="Anikster Y."/>
            <person name="Bruce M."/>
            <person name="Wang M."/>
            <person name="Yin C."/>
            <person name="McCallum B."/>
            <person name="Szabo L.J."/>
            <person name="Hulbert S."/>
            <person name="Chen X."/>
            <person name="Fellers J.P."/>
        </authorList>
    </citation>
    <scope>NUCLEOTIDE SEQUENCE</scope>
    <source>
        <strain evidence="5">Isolate 1-1 / race 1 (BBBD)</strain>
        <strain evidence="4">isolate 1-1 / race 1 (BBBD)</strain>
    </source>
</reference>
<feature type="region of interest" description="Disordered" evidence="1">
    <location>
        <begin position="74"/>
        <end position="130"/>
    </location>
</feature>
<feature type="compositionally biased region" description="Low complexity" evidence="1">
    <location>
        <begin position="112"/>
        <end position="122"/>
    </location>
</feature>
<keyword evidence="5" id="KW-1185">Reference proteome</keyword>
<dbReference type="AlphaFoldDB" id="A0A180H4C0"/>
<feature type="compositionally biased region" description="Pro residues" evidence="1">
    <location>
        <begin position="87"/>
        <end position="103"/>
    </location>
</feature>
<reference evidence="3" key="2">
    <citation type="submission" date="2016-05" db="EMBL/GenBank/DDBJ databases">
        <title>Comparative analysis highlights variable genome content of wheat rusts and divergence of the mating loci.</title>
        <authorList>
            <person name="Cuomo C.A."/>
            <person name="Bakkeren G."/>
            <person name="Szabo L."/>
            <person name="Khalil H."/>
            <person name="Joly D."/>
            <person name="Goldberg J."/>
            <person name="Young S."/>
            <person name="Zeng Q."/>
            <person name="Fellers J."/>
        </authorList>
    </citation>
    <scope>NUCLEOTIDE SEQUENCE [LARGE SCALE GENOMIC DNA]</scope>
    <source>
        <strain evidence="3">1-1 BBBD Race 1</strain>
    </source>
</reference>
<dbReference type="EMBL" id="ADAS02000001">
    <property type="protein sequence ID" value="OAV99860.1"/>
    <property type="molecule type" value="Genomic_DNA"/>
</dbReference>
<dbReference type="VEuPathDB" id="FungiDB:PTTG_25074"/>
<name>A0A180H4C0_PUCT1</name>
<evidence type="ECO:0000313" key="3">
    <source>
        <dbReference type="EMBL" id="OAV99860.1"/>
    </source>
</evidence>
<dbReference type="OrthoDB" id="2504808at2759"/>
<evidence type="ECO:0000313" key="4">
    <source>
        <dbReference type="EnsemblFungi" id="PTTG_25074-t43_1-p1"/>
    </source>
</evidence>
<protein>
    <submittedName>
        <fullName evidence="3 4">Uncharacterized protein</fullName>
    </submittedName>
</protein>